<feature type="transmembrane region" description="Helical" evidence="1">
    <location>
        <begin position="143"/>
        <end position="164"/>
    </location>
</feature>
<organism evidence="3 4">
    <name type="scientific">Tritonibacter mobilis F1926</name>
    <dbReference type="NCBI Taxonomy" id="1265309"/>
    <lineage>
        <taxon>Bacteria</taxon>
        <taxon>Pseudomonadati</taxon>
        <taxon>Pseudomonadota</taxon>
        <taxon>Alphaproteobacteria</taxon>
        <taxon>Rhodobacterales</taxon>
        <taxon>Paracoccaceae</taxon>
        <taxon>Tritonibacter</taxon>
    </lineage>
</organism>
<keyword evidence="1" id="KW-0472">Membrane</keyword>
<gene>
    <name evidence="3" type="ORF">K529_013060</name>
</gene>
<dbReference type="EMBL" id="CP015230">
    <property type="protein sequence ID" value="ANP41702.1"/>
    <property type="molecule type" value="Genomic_DNA"/>
</dbReference>
<keyword evidence="1" id="KW-1133">Transmembrane helix</keyword>
<feature type="transmembrane region" description="Helical" evidence="1">
    <location>
        <begin position="59"/>
        <end position="80"/>
    </location>
</feature>
<sequence>MSRSDSRPDQDPPNTTHGRSMLRHLPAVLMATLCGLIFYEAATSLAEQGYASGTPISNAALYPRLLAGLLLVLLAFQIIADVRATDPNAGVEDAASAGSTRQTAITGISIVACVMLLPIFGFILVTPVLVLGLLLLFGDRQPATLIAVPLAIPAGCLLVFQGLFNVNLPRGLFGIALNF</sequence>
<name>A0A1B1A559_9RHOB</name>
<dbReference type="AlphaFoldDB" id="A0A1B1A559"/>
<feature type="domain" description="DUF1468" evidence="2">
    <location>
        <begin position="28"/>
        <end position="169"/>
    </location>
</feature>
<proteinExistence type="predicted"/>
<feature type="transmembrane region" description="Helical" evidence="1">
    <location>
        <begin position="21"/>
        <end position="39"/>
    </location>
</feature>
<dbReference type="Proteomes" id="UP000013243">
    <property type="component" value="Chromosome"/>
</dbReference>
<feature type="transmembrane region" description="Helical" evidence="1">
    <location>
        <begin position="110"/>
        <end position="137"/>
    </location>
</feature>
<dbReference type="Pfam" id="PF07331">
    <property type="entry name" value="TctB"/>
    <property type="match status" value="1"/>
</dbReference>
<dbReference type="STRING" id="1265309.K529_013060"/>
<accession>A0A1B1A559</accession>
<keyword evidence="1" id="KW-0812">Transmembrane</keyword>
<reference evidence="3 4" key="1">
    <citation type="journal article" date="2016" name="ISME J.">
        <title>Global occurrence and heterogeneity of the Roseobacter-clade species Ruegeria mobilis.</title>
        <authorList>
            <person name="Sonnenschein E."/>
            <person name="Gram L."/>
        </authorList>
    </citation>
    <scope>NUCLEOTIDE SEQUENCE [LARGE SCALE GENOMIC DNA]</scope>
    <source>
        <strain evidence="3 4">F1926</strain>
    </source>
</reference>
<evidence type="ECO:0000313" key="4">
    <source>
        <dbReference type="Proteomes" id="UP000013243"/>
    </source>
</evidence>
<evidence type="ECO:0000259" key="2">
    <source>
        <dbReference type="Pfam" id="PF07331"/>
    </source>
</evidence>
<evidence type="ECO:0000313" key="3">
    <source>
        <dbReference type="EMBL" id="ANP41702.1"/>
    </source>
</evidence>
<protein>
    <recommendedName>
        <fullName evidence="2">DUF1468 domain-containing protein</fullName>
    </recommendedName>
</protein>
<dbReference type="KEGG" id="rmb:K529_013060"/>
<dbReference type="InterPro" id="IPR009936">
    <property type="entry name" value="DUF1468"/>
</dbReference>
<evidence type="ECO:0000256" key="1">
    <source>
        <dbReference type="SAM" id="Phobius"/>
    </source>
</evidence>